<reference evidence="2" key="2">
    <citation type="submission" date="2021-02" db="EMBL/GenBank/DDBJ databases">
        <authorList>
            <person name="Kimball J.A."/>
            <person name="Haas M.W."/>
            <person name="Macchietto M."/>
            <person name="Kono T."/>
            <person name="Duquette J."/>
            <person name="Shao M."/>
        </authorList>
    </citation>
    <scope>NUCLEOTIDE SEQUENCE</scope>
    <source>
        <tissue evidence="2">Fresh leaf tissue</tissue>
    </source>
</reference>
<reference evidence="2" key="1">
    <citation type="journal article" date="2021" name="bioRxiv">
        <title>Whole Genome Assembly and Annotation of Northern Wild Rice, Zizania palustris L., Supports a Whole Genome Duplication in the Zizania Genus.</title>
        <authorList>
            <person name="Haas M."/>
            <person name="Kono T."/>
            <person name="Macchietto M."/>
            <person name="Millas R."/>
            <person name="McGilp L."/>
            <person name="Shao M."/>
            <person name="Duquette J."/>
            <person name="Hirsch C.N."/>
            <person name="Kimball J."/>
        </authorList>
    </citation>
    <scope>NUCLEOTIDE SEQUENCE</scope>
    <source>
        <tissue evidence="2">Fresh leaf tissue</tissue>
    </source>
</reference>
<keyword evidence="3" id="KW-1185">Reference proteome</keyword>
<accession>A0A8J5SM28</accession>
<name>A0A8J5SM28_ZIZPA</name>
<evidence type="ECO:0000313" key="2">
    <source>
        <dbReference type="EMBL" id="KAG8076685.1"/>
    </source>
</evidence>
<comment type="caution">
    <text evidence="2">The sequence shown here is derived from an EMBL/GenBank/DDBJ whole genome shotgun (WGS) entry which is preliminary data.</text>
</comment>
<evidence type="ECO:0000313" key="3">
    <source>
        <dbReference type="Proteomes" id="UP000729402"/>
    </source>
</evidence>
<dbReference type="EMBL" id="JAAALK010000283">
    <property type="protein sequence ID" value="KAG8076685.1"/>
    <property type="molecule type" value="Genomic_DNA"/>
</dbReference>
<feature type="region of interest" description="Disordered" evidence="1">
    <location>
        <begin position="39"/>
        <end position="115"/>
    </location>
</feature>
<gene>
    <name evidence="2" type="ORF">GUJ93_ZPchr0006g46359</name>
</gene>
<organism evidence="2 3">
    <name type="scientific">Zizania palustris</name>
    <name type="common">Northern wild rice</name>
    <dbReference type="NCBI Taxonomy" id="103762"/>
    <lineage>
        <taxon>Eukaryota</taxon>
        <taxon>Viridiplantae</taxon>
        <taxon>Streptophyta</taxon>
        <taxon>Embryophyta</taxon>
        <taxon>Tracheophyta</taxon>
        <taxon>Spermatophyta</taxon>
        <taxon>Magnoliopsida</taxon>
        <taxon>Liliopsida</taxon>
        <taxon>Poales</taxon>
        <taxon>Poaceae</taxon>
        <taxon>BOP clade</taxon>
        <taxon>Oryzoideae</taxon>
        <taxon>Oryzeae</taxon>
        <taxon>Zizaniinae</taxon>
        <taxon>Zizania</taxon>
    </lineage>
</organism>
<protein>
    <submittedName>
        <fullName evidence="2">Uncharacterized protein</fullName>
    </submittedName>
</protein>
<dbReference type="AlphaFoldDB" id="A0A8J5SM28"/>
<sequence>MQYLEAIEGKLQPISSLETRITTLETLVQNLDRHPLAASSLADLSPRHHDNGRHPWHRPPNDDNAADLPPRGQGGGRHHQRHADEDEDDEGNGELLPTAHKLEFPKYDGASDPLP</sequence>
<evidence type="ECO:0000256" key="1">
    <source>
        <dbReference type="SAM" id="MobiDB-lite"/>
    </source>
</evidence>
<proteinExistence type="predicted"/>
<feature type="compositionally biased region" description="Low complexity" evidence="1">
    <location>
        <begin position="62"/>
        <end position="71"/>
    </location>
</feature>
<dbReference type="Proteomes" id="UP000729402">
    <property type="component" value="Unassembled WGS sequence"/>
</dbReference>